<dbReference type="InterPro" id="IPR036890">
    <property type="entry name" value="HATPase_C_sf"/>
</dbReference>
<accession>A0A8J4EFP6</accession>
<dbReference type="Gene3D" id="1.20.5.1930">
    <property type="match status" value="1"/>
</dbReference>
<evidence type="ECO:0000256" key="10">
    <source>
        <dbReference type="SAM" id="Phobius"/>
    </source>
</evidence>
<dbReference type="GO" id="GO:0046983">
    <property type="term" value="F:protein dimerization activity"/>
    <property type="evidence" value="ECO:0007669"/>
    <property type="project" value="InterPro"/>
</dbReference>
<evidence type="ECO:0000256" key="2">
    <source>
        <dbReference type="ARBA" id="ARBA00012438"/>
    </source>
</evidence>
<keyword evidence="4" id="KW-0808">Transferase</keyword>
<dbReference type="InterPro" id="IPR003594">
    <property type="entry name" value="HATPase_dom"/>
</dbReference>
<organism evidence="14 15">
    <name type="scientific">Virgisporangium ochraceum</name>
    <dbReference type="NCBI Taxonomy" id="65505"/>
    <lineage>
        <taxon>Bacteria</taxon>
        <taxon>Bacillati</taxon>
        <taxon>Actinomycetota</taxon>
        <taxon>Actinomycetes</taxon>
        <taxon>Micromonosporales</taxon>
        <taxon>Micromonosporaceae</taxon>
        <taxon>Virgisporangium</taxon>
    </lineage>
</organism>
<keyword evidence="5" id="KW-0547">Nucleotide-binding</keyword>
<keyword evidence="7" id="KW-0067">ATP-binding</keyword>
<dbReference type="CDD" id="cd16917">
    <property type="entry name" value="HATPase_UhpB-NarQ-NarX-like"/>
    <property type="match status" value="1"/>
</dbReference>
<dbReference type="PANTHER" id="PTHR24421:SF10">
    <property type="entry name" value="NITRATE_NITRITE SENSOR PROTEIN NARQ"/>
    <property type="match status" value="1"/>
</dbReference>
<dbReference type="Pfam" id="PF02518">
    <property type="entry name" value="HATPase_c"/>
    <property type="match status" value="1"/>
</dbReference>
<feature type="transmembrane region" description="Helical" evidence="10">
    <location>
        <begin position="153"/>
        <end position="172"/>
    </location>
</feature>
<dbReference type="PANTHER" id="PTHR24421">
    <property type="entry name" value="NITRATE/NITRITE SENSOR PROTEIN NARX-RELATED"/>
    <property type="match status" value="1"/>
</dbReference>
<dbReference type="Pfam" id="PF23539">
    <property type="entry name" value="DUF7134"/>
    <property type="match status" value="1"/>
</dbReference>
<feature type="domain" description="Histidine kinase/HSP90-like ATPase" evidence="11">
    <location>
        <begin position="321"/>
        <end position="406"/>
    </location>
</feature>
<evidence type="ECO:0000256" key="9">
    <source>
        <dbReference type="SAM" id="MobiDB-lite"/>
    </source>
</evidence>
<name>A0A8J4EFP6_9ACTN</name>
<keyword evidence="10" id="KW-1133">Transmembrane helix</keyword>
<evidence type="ECO:0000313" key="15">
    <source>
        <dbReference type="Proteomes" id="UP000635606"/>
    </source>
</evidence>
<dbReference type="InterPro" id="IPR050482">
    <property type="entry name" value="Sensor_HK_TwoCompSys"/>
</dbReference>
<evidence type="ECO:0000256" key="4">
    <source>
        <dbReference type="ARBA" id="ARBA00022679"/>
    </source>
</evidence>
<evidence type="ECO:0000256" key="7">
    <source>
        <dbReference type="ARBA" id="ARBA00022840"/>
    </source>
</evidence>
<evidence type="ECO:0000256" key="8">
    <source>
        <dbReference type="ARBA" id="ARBA00023012"/>
    </source>
</evidence>
<evidence type="ECO:0000256" key="6">
    <source>
        <dbReference type="ARBA" id="ARBA00022777"/>
    </source>
</evidence>
<evidence type="ECO:0000259" key="13">
    <source>
        <dbReference type="Pfam" id="PF23539"/>
    </source>
</evidence>
<dbReference type="GO" id="GO:0005524">
    <property type="term" value="F:ATP binding"/>
    <property type="evidence" value="ECO:0007669"/>
    <property type="project" value="UniProtKB-KW"/>
</dbReference>
<sequence length="410" mass="42663">MVHDAVLAATVLAACLVAVGSHPSPVWWATVAAGLAAVTVRRRWPLPALVLAVTAAGVRLATVAPVSLVDVTVLICVYTVAARYDRGRSLAALAVLLLALGGWTAFHSAYGRPVPGIPRLAFHVIERGDAGPGDQRRDAARTVRGKPPAPADVPWAGLFVVGSALVVAWAFGSTARGRREHLAHLRERAEHLERDRDQRAALAVAAERGRISREMHDVVAHGLAMIVIQAQGGAASLDAEPAQTRAALDAIVSVGRAALADMRLVVDALGGDGGEPVGGWRPPPGLAQLPALIDSVERAGTPVRLRIDGTPAPLPSAVDLSAYRVVQEALTNTMKHAGRGARAEVVLTYRPDTLLLEVSDDGTACTDTPGGNGLRGMRERVRLLGGRASTGRAPTGGFQVRAVLPTGGCS</sequence>
<gene>
    <name evidence="14" type="ORF">Voc01_077850</name>
</gene>
<keyword evidence="15" id="KW-1185">Reference proteome</keyword>
<evidence type="ECO:0000256" key="1">
    <source>
        <dbReference type="ARBA" id="ARBA00000085"/>
    </source>
</evidence>
<proteinExistence type="predicted"/>
<reference evidence="14" key="1">
    <citation type="submission" date="2021-01" db="EMBL/GenBank/DDBJ databases">
        <title>Whole genome shotgun sequence of Virgisporangium ochraceum NBRC 16418.</title>
        <authorList>
            <person name="Komaki H."/>
            <person name="Tamura T."/>
        </authorList>
    </citation>
    <scope>NUCLEOTIDE SEQUENCE</scope>
    <source>
        <strain evidence="14">NBRC 16418</strain>
    </source>
</reference>
<feature type="transmembrane region" description="Helical" evidence="10">
    <location>
        <begin position="90"/>
        <end position="110"/>
    </location>
</feature>
<keyword evidence="6" id="KW-0418">Kinase</keyword>
<dbReference type="Pfam" id="PF07730">
    <property type="entry name" value="HisKA_3"/>
    <property type="match status" value="1"/>
</dbReference>
<evidence type="ECO:0000259" key="12">
    <source>
        <dbReference type="Pfam" id="PF07730"/>
    </source>
</evidence>
<dbReference type="GO" id="GO:0000155">
    <property type="term" value="F:phosphorelay sensor kinase activity"/>
    <property type="evidence" value="ECO:0007669"/>
    <property type="project" value="InterPro"/>
</dbReference>
<evidence type="ECO:0000259" key="11">
    <source>
        <dbReference type="Pfam" id="PF02518"/>
    </source>
</evidence>
<feature type="region of interest" description="Disordered" evidence="9">
    <location>
        <begin position="128"/>
        <end position="148"/>
    </location>
</feature>
<feature type="transmembrane region" description="Helical" evidence="10">
    <location>
        <begin position="46"/>
        <end position="78"/>
    </location>
</feature>
<evidence type="ECO:0000313" key="14">
    <source>
        <dbReference type="EMBL" id="GIJ72868.1"/>
    </source>
</evidence>
<dbReference type="SUPFAM" id="SSF55874">
    <property type="entry name" value="ATPase domain of HSP90 chaperone/DNA topoisomerase II/histidine kinase"/>
    <property type="match status" value="1"/>
</dbReference>
<keyword evidence="10" id="KW-0472">Membrane</keyword>
<dbReference type="EC" id="2.7.13.3" evidence="2"/>
<dbReference type="Gene3D" id="3.30.565.10">
    <property type="entry name" value="Histidine kinase-like ATPase, C-terminal domain"/>
    <property type="match status" value="1"/>
</dbReference>
<comment type="caution">
    <text evidence="14">The sequence shown here is derived from an EMBL/GenBank/DDBJ whole genome shotgun (WGS) entry which is preliminary data.</text>
</comment>
<dbReference type="Proteomes" id="UP000635606">
    <property type="component" value="Unassembled WGS sequence"/>
</dbReference>
<dbReference type="AlphaFoldDB" id="A0A8J4EFP6"/>
<feature type="domain" description="DUF7134" evidence="13">
    <location>
        <begin position="3"/>
        <end position="99"/>
    </location>
</feature>
<comment type="catalytic activity">
    <reaction evidence="1">
        <text>ATP + protein L-histidine = ADP + protein N-phospho-L-histidine.</text>
        <dbReference type="EC" id="2.7.13.3"/>
    </reaction>
</comment>
<evidence type="ECO:0000256" key="5">
    <source>
        <dbReference type="ARBA" id="ARBA00022741"/>
    </source>
</evidence>
<dbReference type="InterPro" id="IPR055558">
    <property type="entry name" value="DUF7134"/>
</dbReference>
<keyword evidence="3" id="KW-0597">Phosphoprotein</keyword>
<feature type="domain" description="Signal transduction histidine kinase subgroup 3 dimerisation and phosphoacceptor" evidence="12">
    <location>
        <begin position="207"/>
        <end position="269"/>
    </location>
</feature>
<dbReference type="InterPro" id="IPR011712">
    <property type="entry name" value="Sig_transdc_His_kin_sub3_dim/P"/>
</dbReference>
<dbReference type="EMBL" id="BOPH01000105">
    <property type="protein sequence ID" value="GIJ72868.1"/>
    <property type="molecule type" value="Genomic_DNA"/>
</dbReference>
<evidence type="ECO:0000256" key="3">
    <source>
        <dbReference type="ARBA" id="ARBA00022553"/>
    </source>
</evidence>
<dbReference type="GO" id="GO:0016020">
    <property type="term" value="C:membrane"/>
    <property type="evidence" value="ECO:0007669"/>
    <property type="project" value="InterPro"/>
</dbReference>
<protein>
    <recommendedName>
        <fullName evidence="2">histidine kinase</fullName>
        <ecNumber evidence="2">2.7.13.3</ecNumber>
    </recommendedName>
</protein>
<keyword evidence="8" id="KW-0902">Two-component regulatory system</keyword>
<keyword evidence="10" id="KW-0812">Transmembrane</keyword>
<feature type="compositionally biased region" description="Basic and acidic residues" evidence="9">
    <location>
        <begin position="128"/>
        <end position="141"/>
    </location>
</feature>